<reference evidence="1 2" key="1">
    <citation type="journal article" date="2015" name="Arch. Virol.">
        <title>Coinfection with multiple strains of bovine papular stomatitis virus.</title>
        <authorList>
            <person name="Huang T."/>
            <person name="Tulman E.R."/>
            <person name="Diel D.G."/>
            <person name="Khatiwada S."/>
            <person name="Sims W."/>
            <person name="Edwards J.F."/>
            <person name="Wen X."/>
            <person name="Kutish G.F."/>
            <person name="Rock D.L."/>
            <person name="Delhon G."/>
        </authorList>
    </citation>
    <scope>NUCLEOTIDE SEQUENCE [LARGE SCALE GENOMIC DNA]</scope>
    <source>
        <strain evidence="1">BV-TX09c1</strain>
    </source>
</reference>
<sequence length="536" mass="59165">MDEELILLLGFAMDSEMPLSHMNRLRRRLTKLRLNSFAVIMCLREAIMRKAWLPSGSILGTDISDDVRLLEFVVSEVDVARENIEPYLVTVQWTHNADIFDECMREAMEALFGDSVQRLAMGVVESRYPHLVAERCNSCLAALMPEDASVRFVNAILRYSGNMAGAIVDRSREAGSHEELADMVRQQHASKMRMWPRVVGAVVARVVEMDIEGLKAYCRTCLLAARFSAGGLLDVIKDHLAGIVVECIDSHINERNLERALSLYIHFHSAIVKEGLHATVLTKLSGKALYSAAISADPCDTDTLLSYIARLPKDELADFVRVATARIVKSLYTEVGLEKHLSLKIAMERYPQMVSPSLNDLSRKYMAGTLRIPLLSPPSPMEHDGAAPAHDPTMTLVPVNVYTLPTTVPEAELTPPESLRGALERALERADTSYDLAPLAAFGRAEITLTTSHGDLDVICSTAHLVCLALMEEAGKTGVTSEEVALSLGGDARLAEMALLGLCRNKIAKRRTVDSVKRFTLNTRREVLDSPVLVFI</sequence>
<dbReference type="InterPro" id="IPR036317">
    <property type="entry name" value="Cullin_homology_sf"/>
</dbReference>
<gene>
    <name evidence="1" type="ORF">BVTX09c1_015</name>
</gene>
<dbReference type="EMBL" id="KM875472">
    <property type="protein sequence ID" value="AKC03441.1"/>
    <property type="molecule type" value="Genomic_DNA"/>
</dbReference>
<dbReference type="Proteomes" id="UP000163391">
    <property type="component" value="Segment"/>
</dbReference>
<dbReference type="SUPFAM" id="SSF75632">
    <property type="entry name" value="Cullin homology domain"/>
    <property type="match status" value="1"/>
</dbReference>
<evidence type="ECO:0000313" key="2">
    <source>
        <dbReference type="Proteomes" id="UP000163391"/>
    </source>
</evidence>
<proteinExistence type="predicted"/>
<accession>A0A0E3T8U6</accession>
<evidence type="ECO:0000313" key="1">
    <source>
        <dbReference type="EMBL" id="AKC03441.1"/>
    </source>
</evidence>
<protein>
    <submittedName>
        <fullName evidence="1">Uncharacterized protein</fullName>
    </submittedName>
</protein>
<organism evidence="1 2">
    <name type="scientific">Bovine papular stomatitis virus</name>
    <dbReference type="NCBI Taxonomy" id="129727"/>
    <lineage>
        <taxon>Viruses</taxon>
        <taxon>Varidnaviria</taxon>
        <taxon>Bamfordvirae</taxon>
        <taxon>Nucleocytoviricota</taxon>
        <taxon>Pokkesviricetes</taxon>
        <taxon>Chitovirales</taxon>
        <taxon>Poxviridae</taxon>
        <taxon>Chordopoxvirinae</taxon>
        <taxon>Parapoxvirus</taxon>
        <taxon>Parapoxvirus bovinestomatitis</taxon>
    </lineage>
</organism>
<name>A0A0E3T8U6_9POXV</name>